<dbReference type="InterPro" id="IPR002397">
    <property type="entry name" value="Cyt_P450_B"/>
</dbReference>
<keyword evidence="2" id="KW-0479">Metal-binding</keyword>
<evidence type="ECO:0000256" key="1">
    <source>
        <dbReference type="ARBA" id="ARBA00010617"/>
    </source>
</evidence>
<keyword evidence="2" id="KW-0408">Iron</keyword>
<comment type="similarity">
    <text evidence="1 2">Belongs to the cytochrome P450 family.</text>
</comment>
<dbReference type="InterPro" id="IPR017972">
    <property type="entry name" value="Cyt_P450_CS"/>
</dbReference>
<accession>A0ABV4R8I6</accession>
<dbReference type="RefSeq" id="WP_371946253.1">
    <property type="nucleotide sequence ID" value="NZ_JAXCEH010000045.1"/>
</dbReference>
<sequence>MSSPRRCPAIDFDHNSQTHADDTVGSYRDIRTSTPVAWTEAHGGYWVLSDYSSVFDAARDDETFSSRRLPHGGEGLAVVIPKTPMHRHIPIELDPPEFRTFRKIVNQITAPAAVKRMQEMIDHYTTWFIDQVIESGECDFVDVIGVPAIVTVDWLGLDPEDWARYARLHRTTLNGLPGTPAFQHAVEVDMPQLSERMRQTITARRREPTEDVISYLVQQEIDGRPITDEEVFAITELLVAGGTGTTASLVGQALVWLYQHQDVRRTLIDHPEKLERAVEEFLRYFAPTQALARTVVRDVDFHGCPMRTGDRVLLSWASANRDESTFENADEIDIERWPNRHTSFGVGVHRCAGSHLGRAMSRALIGQVLERMPDYSIDVQALRRYPQQGTNVGFQSIPARFTPGPRRLPADA</sequence>
<feature type="region of interest" description="Disordered" evidence="3">
    <location>
        <begin position="393"/>
        <end position="412"/>
    </location>
</feature>
<dbReference type="PANTHER" id="PTHR46696:SF6">
    <property type="entry name" value="P450, PUTATIVE (EUROFUNG)-RELATED"/>
    <property type="match status" value="1"/>
</dbReference>
<dbReference type="PANTHER" id="PTHR46696">
    <property type="entry name" value="P450, PUTATIVE (EUROFUNG)-RELATED"/>
    <property type="match status" value="1"/>
</dbReference>
<dbReference type="PRINTS" id="PR00359">
    <property type="entry name" value="BP450"/>
</dbReference>
<reference evidence="4 5" key="1">
    <citation type="submission" date="2023-11" db="EMBL/GenBank/DDBJ databases">
        <title>Actinomadura monticuli sp. nov., isolated from volcanic ash.</title>
        <authorList>
            <person name="Lee S.D."/>
            <person name="Yang H."/>
            <person name="Kim I.S."/>
        </authorList>
    </citation>
    <scope>NUCLEOTIDE SEQUENCE [LARGE SCALE GENOMIC DNA]</scope>
    <source>
        <strain evidence="4 5">DSM 45346</strain>
    </source>
</reference>
<evidence type="ECO:0000256" key="2">
    <source>
        <dbReference type="RuleBase" id="RU000461"/>
    </source>
</evidence>
<keyword evidence="2" id="KW-0349">Heme</keyword>
<dbReference type="Pfam" id="PF00067">
    <property type="entry name" value="p450"/>
    <property type="match status" value="1"/>
</dbReference>
<evidence type="ECO:0000256" key="3">
    <source>
        <dbReference type="SAM" id="MobiDB-lite"/>
    </source>
</evidence>
<dbReference type="Proteomes" id="UP001569904">
    <property type="component" value="Unassembled WGS sequence"/>
</dbReference>
<dbReference type="SUPFAM" id="SSF48264">
    <property type="entry name" value="Cytochrome P450"/>
    <property type="match status" value="1"/>
</dbReference>
<keyword evidence="2" id="KW-0503">Monooxygenase</keyword>
<protein>
    <submittedName>
        <fullName evidence="4">Cytochrome P450</fullName>
    </submittedName>
</protein>
<keyword evidence="5" id="KW-1185">Reference proteome</keyword>
<proteinExistence type="inferred from homology"/>
<comment type="caution">
    <text evidence="4">The sequence shown here is derived from an EMBL/GenBank/DDBJ whole genome shotgun (WGS) entry which is preliminary data.</text>
</comment>
<evidence type="ECO:0000313" key="4">
    <source>
        <dbReference type="EMBL" id="MFA1559236.1"/>
    </source>
</evidence>
<dbReference type="EMBL" id="JAXCEH010000045">
    <property type="protein sequence ID" value="MFA1559236.1"/>
    <property type="molecule type" value="Genomic_DNA"/>
</dbReference>
<dbReference type="InterPro" id="IPR036396">
    <property type="entry name" value="Cyt_P450_sf"/>
</dbReference>
<gene>
    <name evidence="4" type="ORF">SM436_36555</name>
</gene>
<dbReference type="PROSITE" id="PS00086">
    <property type="entry name" value="CYTOCHROME_P450"/>
    <property type="match status" value="1"/>
</dbReference>
<name>A0ABV4R8I6_9ACTN</name>
<organism evidence="4 5">
    <name type="scientific">Actinomadura chokoriensis</name>
    <dbReference type="NCBI Taxonomy" id="454156"/>
    <lineage>
        <taxon>Bacteria</taxon>
        <taxon>Bacillati</taxon>
        <taxon>Actinomycetota</taxon>
        <taxon>Actinomycetes</taxon>
        <taxon>Streptosporangiales</taxon>
        <taxon>Thermomonosporaceae</taxon>
        <taxon>Actinomadura</taxon>
    </lineage>
</organism>
<dbReference type="InterPro" id="IPR001128">
    <property type="entry name" value="Cyt_P450"/>
</dbReference>
<keyword evidence="2" id="KW-0560">Oxidoreductase</keyword>
<dbReference type="Gene3D" id="1.10.630.10">
    <property type="entry name" value="Cytochrome P450"/>
    <property type="match status" value="1"/>
</dbReference>
<evidence type="ECO:0000313" key="5">
    <source>
        <dbReference type="Proteomes" id="UP001569904"/>
    </source>
</evidence>